<dbReference type="PANTHER" id="PTHR23091:SF4">
    <property type="entry name" value="N-TERMINAL AMINO-ACID N(ALPHA)-ACETYLTRANSFERASE NATA"/>
    <property type="match status" value="1"/>
</dbReference>
<keyword evidence="1 4" id="KW-0808">Transferase</keyword>
<evidence type="ECO:0000313" key="4">
    <source>
        <dbReference type="EMBL" id="BAP61691.1"/>
    </source>
</evidence>
<protein>
    <submittedName>
        <fullName evidence="4">Putative acetyltransferase</fullName>
    </submittedName>
</protein>
<dbReference type="Pfam" id="PF00583">
    <property type="entry name" value="Acetyltransf_1"/>
    <property type="match status" value="1"/>
</dbReference>
<dbReference type="CDD" id="cd04301">
    <property type="entry name" value="NAT_SF"/>
    <property type="match status" value="1"/>
</dbReference>
<organism evidence="4 5">
    <name type="scientific">Methanococcus maripaludis KA1</name>
    <dbReference type="NCBI Taxonomy" id="637914"/>
    <lineage>
        <taxon>Archaea</taxon>
        <taxon>Methanobacteriati</taxon>
        <taxon>Methanobacteriota</taxon>
        <taxon>Methanomada group</taxon>
        <taxon>Methanococci</taxon>
        <taxon>Methanococcales</taxon>
        <taxon>Methanococcaceae</taxon>
        <taxon>Methanococcus</taxon>
    </lineage>
</organism>
<dbReference type="GO" id="GO:0004596">
    <property type="term" value="F:protein-N-terminal amino-acid acetyltransferase activity"/>
    <property type="evidence" value="ECO:0007669"/>
    <property type="project" value="InterPro"/>
</dbReference>
<dbReference type="PROSITE" id="PS51186">
    <property type="entry name" value="GNAT"/>
    <property type="match status" value="1"/>
</dbReference>
<reference evidence="4 5" key="1">
    <citation type="submission" date="2009-06" db="EMBL/GenBank/DDBJ databases">
        <title>Molecular Evidence for Microbiologically Influenced Corrosion from genome of Methanogen.</title>
        <authorList>
            <person name="Ito N."/>
            <person name="Tsurumaru H."/>
            <person name="Shimizu A."/>
            <person name="Harada T."/>
            <person name="Hosoyama A."/>
            <person name="Horikawa H."/>
            <person name="Wakai S."/>
            <person name="Sasaki K."/>
            <person name="Nishijima K."/>
            <person name="Ataku H."/>
            <person name="Yamazaki J."/>
            <person name="Mise M."/>
            <person name="Yamazaki S."/>
            <person name="Tanikawa S."/>
            <person name="Harayama S."/>
            <person name="Fujita N."/>
        </authorList>
    </citation>
    <scope>NUCLEOTIDE SEQUENCE [LARGE SCALE GENOMIC DNA]</scope>
    <source>
        <strain evidence="5">KA1 ( NBRC 102054)</strain>
    </source>
</reference>
<dbReference type="AlphaFoldDB" id="A0A2Z5PU67"/>
<evidence type="ECO:0000313" key="5">
    <source>
        <dbReference type="Proteomes" id="UP000264208"/>
    </source>
</evidence>
<keyword evidence="2" id="KW-0012">Acyltransferase</keyword>
<accession>A0A2Z5PU67</accession>
<dbReference type="InterPro" id="IPR006464">
    <property type="entry name" value="AcTrfase_RimI/Ard1"/>
</dbReference>
<dbReference type="Proteomes" id="UP000264208">
    <property type="component" value="Chromosome"/>
</dbReference>
<dbReference type="RefSeq" id="WP_119721195.1">
    <property type="nucleotide sequence ID" value="NZ_AP011526.1"/>
</dbReference>
<dbReference type="InterPro" id="IPR000182">
    <property type="entry name" value="GNAT_dom"/>
</dbReference>
<dbReference type="SUPFAM" id="SSF55729">
    <property type="entry name" value="Acyl-CoA N-acyltransferases (Nat)"/>
    <property type="match status" value="1"/>
</dbReference>
<dbReference type="GeneID" id="37875943"/>
<dbReference type="PANTHER" id="PTHR23091">
    <property type="entry name" value="N-TERMINAL ACETYLTRANSFERASE"/>
    <property type="match status" value="1"/>
</dbReference>
<dbReference type="InterPro" id="IPR016181">
    <property type="entry name" value="Acyl_CoA_acyltransferase"/>
</dbReference>
<evidence type="ECO:0000256" key="1">
    <source>
        <dbReference type="ARBA" id="ARBA00022679"/>
    </source>
</evidence>
<gene>
    <name evidence="4" type="ORF">MMKA1_15740</name>
</gene>
<evidence type="ECO:0000256" key="2">
    <source>
        <dbReference type="ARBA" id="ARBA00023315"/>
    </source>
</evidence>
<feature type="domain" description="N-acetyltransferase" evidence="3">
    <location>
        <begin position="3"/>
        <end position="148"/>
    </location>
</feature>
<dbReference type="EMBL" id="AP011526">
    <property type="protein sequence ID" value="BAP61691.1"/>
    <property type="molecule type" value="Genomic_DNA"/>
</dbReference>
<dbReference type="NCBIfam" id="TIGR01575">
    <property type="entry name" value="rimI"/>
    <property type="match status" value="1"/>
</dbReference>
<proteinExistence type="predicted"/>
<dbReference type="KEGG" id="mmak:MMKA1_15740"/>
<dbReference type="GO" id="GO:0031415">
    <property type="term" value="C:NatA complex"/>
    <property type="evidence" value="ECO:0007669"/>
    <property type="project" value="InterPro"/>
</dbReference>
<evidence type="ECO:0000259" key="3">
    <source>
        <dbReference type="PROSITE" id="PS51186"/>
    </source>
</evidence>
<dbReference type="InterPro" id="IPR045047">
    <property type="entry name" value="Ard1-like"/>
</dbReference>
<name>A0A2Z5PU67_METMI</name>
<sequence>MIINIRKFREKDLKRVMEIEKESFDKNYPEFLMMHIYSSFPDGFLVAEDENEKVVGYIIALMEWGNGHIVSIAVDLAYQNYGIGNALIKSVENFLFNECHAKHCVLEVRFDNKKAREFYYKRDYVDRKVLYNYYDDGADAILMVKRRFDLSGSYPIFVNMW</sequence>
<dbReference type="Gene3D" id="3.40.630.30">
    <property type="match status" value="1"/>
</dbReference>